<keyword evidence="2 4" id="KW-0863">Zinc-finger</keyword>
<feature type="domain" description="C3H1-type" evidence="6">
    <location>
        <begin position="583"/>
        <end position="610"/>
    </location>
</feature>
<evidence type="ECO:0000256" key="4">
    <source>
        <dbReference type="PROSITE-ProRule" id="PRU00723"/>
    </source>
</evidence>
<dbReference type="EMBL" id="LRBV02000005">
    <property type="status" value="NOT_ANNOTATED_CDS"/>
    <property type="molecule type" value="Genomic_DNA"/>
</dbReference>
<dbReference type="AlphaFoldDB" id="A0A7N2LQS6"/>
<name>A0A7N2LQS6_QUELO</name>
<dbReference type="PROSITE" id="PS50103">
    <property type="entry name" value="ZF_C3H1"/>
    <property type="match status" value="1"/>
</dbReference>
<dbReference type="PANTHER" id="PTHR36886">
    <property type="entry name" value="PROTEIN FRIGIDA-ESSENTIAL 1"/>
    <property type="match status" value="1"/>
</dbReference>
<feature type="region of interest" description="Disordered" evidence="5">
    <location>
        <begin position="473"/>
        <end position="497"/>
    </location>
</feature>
<dbReference type="Pfam" id="PF00642">
    <property type="entry name" value="zf-CCCH"/>
    <property type="match status" value="1"/>
</dbReference>
<dbReference type="GO" id="GO:0008270">
    <property type="term" value="F:zinc ion binding"/>
    <property type="evidence" value="ECO:0007669"/>
    <property type="project" value="UniProtKB-KW"/>
</dbReference>
<protein>
    <recommendedName>
        <fullName evidence="6">C3H1-type domain-containing protein</fullName>
    </recommendedName>
</protein>
<dbReference type="InterPro" id="IPR000571">
    <property type="entry name" value="Znf_CCCH"/>
</dbReference>
<dbReference type="Gramene" id="QL05p041799:mrna">
    <property type="protein sequence ID" value="QL05p041799:mrna"/>
    <property type="gene ID" value="QL05p041799"/>
</dbReference>
<evidence type="ECO:0000256" key="2">
    <source>
        <dbReference type="ARBA" id="ARBA00022771"/>
    </source>
</evidence>
<dbReference type="SUPFAM" id="SSF90229">
    <property type="entry name" value="CCCH zinc finger"/>
    <property type="match status" value="1"/>
</dbReference>
<dbReference type="FunCoup" id="A0A7N2LQS6">
    <property type="interactions" value="1481"/>
</dbReference>
<reference evidence="7" key="2">
    <citation type="submission" date="2021-01" db="UniProtKB">
        <authorList>
            <consortium name="EnsemblPlants"/>
        </authorList>
    </citation>
    <scope>IDENTIFICATION</scope>
</reference>
<evidence type="ECO:0000256" key="5">
    <source>
        <dbReference type="SAM" id="MobiDB-lite"/>
    </source>
</evidence>
<keyword evidence="3 4" id="KW-0862">Zinc</keyword>
<evidence type="ECO:0000313" key="8">
    <source>
        <dbReference type="Proteomes" id="UP000594261"/>
    </source>
</evidence>
<evidence type="ECO:0000256" key="1">
    <source>
        <dbReference type="ARBA" id="ARBA00022723"/>
    </source>
</evidence>
<evidence type="ECO:0000313" key="7">
    <source>
        <dbReference type="EnsemblPlants" id="QL05p041799:mrna"/>
    </source>
</evidence>
<organism evidence="7 8">
    <name type="scientific">Quercus lobata</name>
    <name type="common">Valley oak</name>
    <dbReference type="NCBI Taxonomy" id="97700"/>
    <lineage>
        <taxon>Eukaryota</taxon>
        <taxon>Viridiplantae</taxon>
        <taxon>Streptophyta</taxon>
        <taxon>Embryophyta</taxon>
        <taxon>Tracheophyta</taxon>
        <taxon>Spermatophyta</taxon>
        <taxon>Magnoliopsida</taxon>
        <taxon>eudicotyledons</taxon>
        <taxon>Gunneridae</taxon>
        <taxon>Pentapetalae</taxon>
        <taxon>rosids</taxon>
        <taxon>fabids</taxon>
        <taxon>Fagales</taxon>
        <taxon>Fagaceae</taxon>
        <taxon>Quercus</taxon>
    </lineage>
</organism>
<keyword evidence="1 4" id="KW-0479">Metal-binding</keyword>
<dbReference type="InParanoid" id="A0A7N2LQS6"/>
<dbReference type="EnsemblPlants" id="QL05p041799:mrna">
    <property type="protein sequence ID" value="QL05p041799:mrna"/>
    <property type="gene ID" value="QL05p041799"/>
</dbReference>
<dbReference type="PANTHER" id="PTHR36886:SF3">
    <property type="entry name" value="PROTEIN FRIGIDA-ESSENTIAL 1"/>
    <property type="match status" value="1"/>
</dbReference>
<accession>A0A7N2LQS6</accession>
<proteinExistence type="predicted"/>
<dbReference type="InterPro" id="IPR036855">
    <property type="entry name" value="Znf_CCCH_sf"/>
</dbReference>
<feature type="region of interest" description="Disordered" evidence="5">
    <location>
        <begin position="1007"/>
        <end position="1089"/>
    </location>
</feature>
<feature type="compositionally biased region" description="Polar residues" evidence="5">
    <location>
        <begin position="1030"/>
        <end position="1039"/>
    </location>
</feature>
<feature type="zinc finger region" description="C3H1-type" evidence="4">
    <location>
        <begin position="583"/>
        <end position="610"/>
    </location>
</feature>
<evidence type="ECO:0000256" key="3">
    <source>
        <dbReference type="ARBA" id="ARBA00022833"/>
    </source>
</evidence>
<reference evidence="7 8" key="1">
    <citation type="journal article" date="2016" name="G3 (Bethesda)">
        <title>First Draft Assembly and Annotation of the Genome of a California Endemic Oak Quercus lobata Nee (Fagaceae).</title>
        <authorList>
            <person name="Sork V.L."/>
            <person name="Fitz-Gibbon S.T."/>
            <person name="Puiu D."/>
            <person name="Crepeau M."/>
            <person name="Gugger P.F."/>
            <person name="Sherman R."/>
            <person name="Stevens K."/>
            <person name="Langley C.H."/>
            <person name="Pellegrini M."/>
            <person name="Salzberg S.L."/>
        </authorList>
    </citation>
    <scope>NUCLEOTIDE SEQUENCE [LARGE SCALE GENOMIC DNA]</scope>
    <source>
        <strain evidence="7 8">cv. SW786</strain>
    </source>
</reference>
<dbReference type="SMART" id="SM00356">
    <property type="entry name" value="ZnF_C3H1"/>
    <property type="match status" value="1"/>
</dbReference>
<keyword evidence="8" id="KW-1185">Reference proteome</keyword>
<sequence>MGTGCDGRACEYGGGGRRVGRGGRGVMVVLNPLITYQGMIVDCTQFYMKLYFEEQVDRPFPEVLVFSRISGDNADWLDSPFDEAEIFEVIQKFNGDKSLGLDVFPMDFFQACWGILKIDLMTVFHHFFAKASQNAFVRNWQILDSVLIANECLDSRLKTGLLGLLCKLDVEKAFDNVDWGFLMQLLEKGLFLCMILIWFEAVSGLKINLGKSELIPVGMVDNLDLLLIVLGCKQEKFLMGGTGDEPKFHLVKWATVCSPIASGGLGIRKVRLFNEALLGKWLWRFGMERAALWRQVIVVKYDSEWGGWVKFWQDHWCGETSLVVSYLELFKVCRDKEVSVAELMKLDNGVLFWDVSFFRGVHARELEALVGFMDTIYGASVKGFDVSQDMESAGNDGQLRSWHSTLEKAEVKIPSDTLAVKESGGNFIFSSPSIEPLTTKREESGLNYEDMKNIKSGKDLVTAEDSRSLEMVDEKDVEALPEEKASKDHSASHSDTKGHLCNKEILNANTSFPSSINGNEMTDTIPMSSHSVEEANGVMNSEEMKQMDLQSGDDKKRLASRLAAPATRTGGLSPGAEIKDGNDCPAVICDFFAKGWCIKGSSCRFLHIKNGDSNSTTQKHEADVASVNWKREAQLDEGLREITERSMSPGFPEPLASSVGNSSSHLETILPKDLGEGQRWNEFHGQHKLPLLKKEDSSLCVNPDSQQLSSSKDDPSFVSRFKDVGRDIQTLNWPADHASSNGTGSSMVRNSLLPEYGFSSSGSDLLSRNYHSGIFSSHSSSMEEMASIRSQHKHDDFTLPLRSHSRNLSSNTSLPTTGMLPSHSISTWAASSSPFTFSSFSMSHLGSQKLLDGEKECHASRSSSLLQFSSPFPTSESKNLPVTNVPLCSAEHKTKFSLNDWEPSIPFRPSFFIPPMSISSPGSQYDPLCDSTESPKIGDESFNISLYGHESSIMDKSHLQKYDDSVLPGTLGPECNDDTTSVSSHNKFYDNVLDKRCHAIERDSLATEADTGGTSVVDWKNGTMPKEENICSTSHANDTTTKKRKLNDDHASSHQNDGSRHKKDLKLSRARQDNEMDVGPKMDGNVHKESKAQRHFRAALIDLVKELLKPKWRDGHLSKDAHNMIVKKVVDKVLSTLQSHQIPPTMELVEQYLSSFSSKITKLVEGYVDKYGKS</sequence>
<dbReference type="Proteomes" id="UP000594261">
    <property type="component" value="Chromosome 5"/>
</dbReference>
<dbReference type="InterPro" id="IPR052650">
    <property type="entry name" value="Zinc_finger_CCCH"/>
</dbReference>
<evidence type="ECO:0000259" key="6">
    <source>
        <dbReference type="PROSITE" id="PS50103"/>
    </source>
</evidence>
<feature type="compositionally biased region" description="Basic and acidic residues" evidence="5">
    <location>
        <begin position="1065"/>
        <end position="1089"/>
    </location>
</feature>